<name>A0ABX5XV20_9BACT</name>
<dbReference type="Proteomes" id="UP000318081">
    <property type="component" value="Chromosome"/>
</dbReference>
<evidence type="ECO:0000256" key="6">
    <source>
        <dbReference type="SAM" id="Phobius"/>
    </source>
</evidence>
<keyword evidence="2" id="KW-1003">Cell membrane</keyword>
<feature type="transmembrane region" description="Helical" evidence="6">
    <location>
        <begin position="251"/>
        <end position="271"/>
    </location>
</feature>
<reference evidence="7 8" key="1">
    <citation type="submission" date="2019-02" db="EMBL/GenBank/DDBJ databases">
        <title>Deep-cultivation of Planctomycetes and their phenomic and genomic characterization uncovers novel biology.</title>
        <authorList>
            <person name="Wiegand S."/>
            <person name="Jogler M."/>
            <person name="Boedeker C."/>
            <person name="Pinto D."/>
            <person name="Vollmers J."/>
            <person name="Rivas-Marin E."/>
            <person name="Kohn T."/>
            <person name="Peeters S.H."/>
            <person name="Heuer A."/>
            <person name="Rast P."/>
            <person name="Oberbeckmann S."/>
            <person name="Bunk B."/>
            <person name="Jeske O."/>
            <person name="Meyerdierks A."/>
            <person name="Storesund J.E."/>
            <person name="Kallscheuer N."/>
            <person name="Luecker S."/>
            <person name="Lage O.M."/>
            <person name="Pohl T."/>
            <person name="Merkel B.J."/>
            <person name="Hornburger P."/>
            <person name="Mueller R.-W."/>
            <person name="Bruemmer F."/>
            <person name="Labrenz M."/>
            <person name="Spormann A.M."/>
            <person name="Op den Camp H."/>
            <person name="Overmann J."/>
            <person name="Amann R."/>
            <person name="Jetten M.S.M."/>
            <person name="Mascher T."/>
            <person name="Medema M.H."/>
            <person name="Devos D.P."/>
            <person name="Kaster A.-K."/>
            <person name="Ovreas L."/>
            <person name="Rohde M."/>
            <person name="Galperin M.Y."/>
            <person name="Jogler C."/>
        </authorList>
    </citation>
    <scope>NUCLEOTIDE SEQUENCE [LARGE SCALE GENOMIC DNA]</scope>
    <source>
        <strain evidence="7 8">TBK1r</strain>
    </source>
</reference>
<keyword evidence="3 6" id="KW-0812">Transmembrane</keyword>
<evidence type="ECO:0000256" key="4">
    <source>
        <dbReference type="ARBA" id="ARBA00022989"/>
    </source>
</evidence>
<evidence type="ECO:0000256" key="2">
    <source>
        <dbReference type="ARBA" id="ARBA00022475"/>
    </source>
</evidence>
<keyword evidence="8" id="KW-1185">Reference proteome</keyword>
<dbReference type="RefSeq" id="WP_419580312.1">
    <property type="nucleotide sequence ID" value="NZ_CP036432.1"/>
</dbReference>
<evidence type="ECO:0000256" key="3">
    <source>
        <dbReference type="ARBA" id="ARBA00022692"/>
    </source>
</evidence>
<dbReference type="EMBL" id="CP036432">
    <property type="protein sequence ID" value="QDV85878.1"/>
    <property type="molecule type" value="Genomic_DNA"/>
</dbReference>
<keyword evidence="4 6" id="KW-1133">Transmembrane helix</keyword>
<organism evidence="7 8">
    <name type="scientific">Stieleria magnilauensis</name>
    <dbReference type="NCBI Taxonomy" id="2527963"/>
    <lineage>
        <taxon>Bacteria</taxon>
        <taxon>Pseudomonadati</taxon>
        <taxon>Planctomycetota</taxon>
        <taxon>Planctomycetia</taxon>
        <taxon>Pirellulales</taxon>
        <taxon>Pirellulaceae</taxon>
        <taxon>Stieleria</taxon>
    </lineage>
</organism>
<dbReference type="Pfam" id="PF03631">
    <property type="entry name" value="Virul_fac_BrkB"/>
    <property type="match status" value="1"/>
</dbReference>
<dbReference type="InterPro" id="IPR017039">
    <property type="entry name" value="Virul_fac_BrkB"/>
</dbReference>
<feature type="transmembrane region" description="Helical" evidence="6">
    <location>
        <begin position="216"/>
        <end position="239"/>
    </location>
</feature>
<dbReference type="PANTHER" id="PTHR30213">
    <property type="entry name" value="INNER MEMBRANE PROTEIN YHJD"/>
    <property type="match status" value="1"/>
</dbReference>
<keyword evidence="5 6" id="KW-0472">Membrane</keyword>
<sequence>MLKFLRTIISDFVSDRCTTLAASLAYYTLFALPPMLYLLLMLLTMGLSTTAGQAAAEKRASDVLQAQASELFGDSVAVKQIADILQSNHDMGGHWWKALLGLAGIIVGATGVVAALQDAINRVWHVRPDPDRSTILTWLSKRLLSMLMIVGLGFLLLASILISAALSYFGTKIGNFVDLGDAYAIVVNYAMQTLIPLIVFAAIFKFMPDAIVRWRDVLFGAVVTTVLFWIGRFALQWYLANSNPAAHLGSAAASLVVFLVWIYYTSMIFLLGAEATKNFSICFGEGIVPNGHSVAFREMIVSDEPKP</sequence>
<gene>
    <name evidence="7" type="ORF">TBK1r_48940</name>
</gene>
<feature type="transmembrane region" description="Helical" evidence="6">
    <location>
        <begin position="182"/>
        <end position="204"/>
    </location>
</feature>
<evidence type="ECO:0000313" key="8">
    <source>
        <dbReference type="Proteomes" id="UP000318081"/>
    </source>
</evidence>
<dbReference type="PANTHER" id="PTHR30213:SF1">
    <property type="entry name" value="INNER MEMBRANE PROTEIN YHJD"/>
    <property type="match status" value="1"/>
</dbReference>
<accession>A0ABX5XV20</accession>
<feature type="transmembrane region" description="Helical" evidence="6">
    <location>
        <begin position="20"/>
        <end position="40"/>
    </location>
</feature>
<comment type="subcellular location">
    <subcellularLocation>
        <location evidence="1">Cell membrane</location>
        <topology evidence="1">Multi-pass membrane protein</topology>
    </subcellularLocation>
</comment>
<evidence type="ECO:0000256" key="1">
    <source>
        <dbReference type="ARBA" id="ARBA00004651"/>
    </source>
</evidence>
<feature type="transmembrane region" description="Helical" evidence="6">
    <location>
        <begin position="95"/>
        <end position="116"/>
    </location>
</feature>
<dbReference type="PIRSF" id="PIRSF035875">
    <property type="entry name" value="RNase_BN"/>
    <property type="match status" value="1"/>
</dbReference>
<dbReference type="NCBIfam" id="TIGR00765">
    <property type="entry name" value="yihY_not_rbn"/>
    <property type="match status" value="1"/>
</dbReference>
<feature type="transmembrane region" description="Helical" evidence="6">
    <location>
        <begin position="143"/>
        <end position="170"/>
    </location>
</feature>
<evidence type="ECO:0000313" key="7">
    <source>
        <dbReference type="EMBL" id="QDV85878.1"/>
    </source>
</evidence>
<protein>
    <submittedName>
        <fullName evidence="7">Uncharacterized protein</fullName>
    </submittedName>
</protein>
<evidence type="ECO:0000256" key="5">
    <source>
        <dbReference type="ARBA" id="ARBA00023136"/>
    </source>
</evidence>
<proteinExistence type="predicted"/>